<dbReference type="AlphaFoldDB" id="A8IPL9"/>
<keyword evidence="3" id="KW-0964">Secreted</keyword>
<keyword evidence="7" id="KW-1185">Reference proteome</keyword>
<reference evidence="6 7" key="3">
    <citation type="journal article" date="2008" name="BMC Genomics">
        <title>The genome of the versatile nitrogen fixer Azorhizobium caulinodans ORS571.</title>
        <authorList>
            <person name="Lee KB."/>
            <person name="Backer P.D."/>
            <person name="Aono T."/>
            <person name="Liu CT."/>
            <person name="Suzuki S."/>
            <person name="Suzuki T."/>
            <person name="Kaneko T."/>
            <person name="Yamada M."/>
            <person name="Tabata S."/>
            <person name="Kupfer D.M."/>
            <person name="Najar F.Z."/>
            <person name="Wiley G.B."/>
            <person name="Roe B."/>
            <person name="Binnewies T.T."/>
            <person name="Ussery D.W."/>
            <person name="D'Haeze W."/>
            <person name="Herder J.D."/>
            <person name="Gevers D."/>
            <person name="Vereecke D."/>
            <person name="Holsters M."/>
            <person name="Oyaizu H."/>
        </authorList>
    </citation>
    <scope>NUCLEOTIDE SEQUENCE [LARGE SCALE GENOMIC DNA]</scope>
    <source>
        <strain evidence="7">ATCC 43989 / DSM 5975 / JCM 20966 / LMG 6465 / NBRC 14845 / NCIMB 13405 / ORS 571</strain>
    </source>
</reference>
<dbReference type="GO" id="GO:0005576">
    <property type="term" value="C:extracellular region"/>
    <property type="evidence" value="ECO:0007669"/>
    <property type="project" value="UniProtKB-SubCell"/>
</dbReference>
<evidence type="ECO:0000313" key="7">
    <source>
        <dbReference type="Proteomes" id="UP000000270"/>
    </source>
</evidence>
<keyword evidence="6" id="KW-0969">Cilium</keyword>
<reference evidence="7" key="2">
    <citation type="submission" date="2007-04" db="EMBL/GenBank/DDBJ databases">
        <title>Complete genome sequence of the nitrogen-fixing bacterium Azorhizobium caulinodans ORS571.</title>
        <authorList>
            <person name="Lee K.B."/>
            <person name="Backer P.D."/>
            <person name="Aono T."/>
            <person name="Liu C.T."/>
            <person name="Suzuki S."/>
            <person name="Suzuki T."/>
            <person name="Kaneko T."/>
            <person name="Yamada M."/>
            <person name="Tabata S."/>
            <person name="Kupfer D.M."/>
            <person name="Najar F.Z."/>
            <person name="Wiley G.B."/>
            <person name="Roe B."/>
            <person name="Binnewies T."/>
            <person name="Ussery D."/>
            <person name="Vereecke D."/>
            <person name="Gevers D."/>
            <person name="Holsters M."/>
            <person name="Oyaizu H."/>
        </authorList>
    </citation>
    <scope>NUCLEOTIDE SEQUENCE [LARGE SCALE GENOMIC DNA]</scope>
    <source>
        <strain evidence="7">ATCC 43989 / DSM 5975 / JCM 20966 / LMG 6465 / NBRC 14845 / NCIMB 13405 / ORS 571</strain>
    </source>
</reference>
<keyword evidence="2 3" id="KW-0975">Bacterial flagellum</keyword>
<evidence type="ECO:0000313" key="6">
    <source>
        <dbReference type="EMBL" id="BAF86647.1"/>
    </source>
</evidence>
<sequence>MQSSYISTMSWTLSAMKSITSLQTQIEKKNTELATGRYADIGLELGVKTSLSVDLRHEYNQVQGLLDSNSLTDSIMTRSQTGLTNILNNASTYQKTLLSSQASAETVTQMQLEGQQGLASLLSSLNTTDGTRYVFGGINSGQTPMKDFATNAQVAIQTAFQTAFGFPVSDPQAANITSGQMQTFLNNVFSEDNTNTSALFNDTNWAAQWSNASSTNLTRQISQTENVSVSTTANDTAMRKLAMAYSMMGYLGVGSLNMSALQTVMDTSRATLSAGMTGVTNTAAAIGVSQTRVTTANSELNKTLDVVKSRINSLESVDPAEAKTQLDTLTNQLSMSYSTTTKLLQLSIMNYA</sequence>
<name>A8IPL9_AZOC5</name>
<keyword evidence="6" id="KW-0282">Flagellum</keyword>
<evidence type="ECO:0000256" key="1">
    <source>
        <dbReference type="ARBA" id="ARBA00005709"/>
    </source>
</evidence>
<evidence type="ECO:0000256" key="2">
    <source>
        <dbReference type="ARBA" id="ARBA00023143"/>
    </source>
</evidence>
<dbReference type="STRING" id="438753.AZC_0649"/>
<feature type="domain" description="Flagellin N-terminal" evidence="4">
    <location>
        <begin position="6"/>
        <end position="139"/>
    </location>
</feature>
<comment type="function">
    <text evidence="3">Flagellin is the subunit protein which polymerizes to form the filaments of bacterial flagella.</text>
</comment>
<dbReference type="Proteomes" id="UP000000270">
    <property type="component" value="Chromosome"/>
</dbReference>
<dbReference type="GO" id="GO:0005198">
    <property type="term" value="F:structural molecule activity"/>
    <property type="evidence" value="ECO:0007669"/>
    <property type="project" value="UniProtKB-UniRule"/>
</dbReference>
<comment type="similarity">
    <text evidence="1 3">Belongs to the bacterial flagellin family.</text>
</comment>
<protein>
    <recommendedName>
        <fullName evidence="3">Flagellin</fullName>
    </recommendedName>
</protein>
<dbReference type="eggNOG" id="COG1344">
    <property type="taxonomic scope" value="Bacteria"/>
</dbReference>
<evidence type="ECO:0000256" key="3">
    <source>
        <dbReference type="RuleBase" id="RU362073"/>
    </source>
</evidence>
<dbReference type="Pfam" id="PF00669">
    <property type="entry name" value="Flagellin_N"/>
    <property type="match status" value="1"/>
</dbReference>
<dbReference type="Pfam" id="PF00700">
    <property type="entry name" value="Flagellin_C"/>
    <property type="match status" value="1"/>
</dbReference>
<dbReference type="InterPro" id="IPR046358">
    <property type="entry name" value="Flagellin_C"/>
</dbReference>
<dbReference type="InterPro" id="IPR001029">
    <property type="entry name" value="Flagellin_N"/>
</dbReference>
<dbReference type="PANTHER" id="PTHR42792:SF1">
    <property type="entry name" value="FLAGELLAR HOOK-ASSOCIATED PROTEIN 3"/>
    <property type="match status" value="1"/>
</dbReference>
<gene>
    <name evidence="6" type="ordered locus">AZC_0649</name>
</gene>
<keyword evidence="6" id="KW-0966">Cell projection</keyword>
<evidence type="ECO:0000259" key="5">
    <source>
        <dbReference type="Pfam" id="PF00700"/>
    </source>
</evidence>
<dbReference type="NCBIfam" id="NF004669">
    <property type="entry name" value="PRK06008.1"/>
    <property type="match status" value="1"/>
</dbReference>
<dbReference type="HOGENOM" id="CLU_066395_0_0_5"/>
<reference evidence="6 7" key="5">
    <citation type="journal article" date="2010" name="Appl. Environ. Microbiol.">
        <title>phrR-like gene praR of Azorhizobium caulinodans ORS571 is essential for symbiosis with Sesbania rostrata and is involved in expression of reb genes.</title>
        <authorList>
            <person name="Akiba N."/>
            <person name="Aono T."/>
            <person name="Toyazaki H."/>
            <person name="Sato S."/>
            <person name="Oyaizu H."/>
        </authorList>
    </citation>
    <scope>NUCLEOTIDE SEQUENCE [LARGE SCALE GENOMIC DNA]</scope>
    <source>
        <strain evidence="7">ATCC 43989 / DSM 5975 / JCM 20966 / LMG 6465 / NBRC 14845 / NCIMB 13405 / ORS 571</strain>
    </source>
</reference>
<dbReference type="EMBL" id="AP009384">
    <property type="protein sequence ID" value="BAF86647.1"/>
    <property type="molecule type" value="Genomic_DNA"/>
</dbReference>
<dbReference type="GO" id="GO:0009288">
    <property type="term" value="C:bacterial-type flagellum"/>
    <property type="evidence" value="ECO:0007669"/>
    <property type="project" value="UniProtKB-SubCell"/>
</dbReference>
<reference evidence="6 7" key="6">
    <citation type="journal article" date="2011" name="Appl. Environ. Microbiol.">
        <title>Involvement of the azorhizobial chromosome partition gene (parA) in the onset of bacteroid differentiation during Sesbania rostrata stem nodule development.</title>
        <authorList>
            <person name="Liu CT."/>
            <person name="Lee KB."/>
            <person name="Wang YS."/>
            <person name="Peng MH."/>
            <person name="Lee KT."/>
            <person name="Suzuki S."/>
            <person name="Suzuki T."/>
            <person name="Oyaizu H."/>
        </authorList>
    </citation>
    <scope>NUCLEOTIDE SEQUENCE [LARGE SCALE GENOMIC DNA]</scope>
    <source>
        <strain evidence="7">ATCC 43989 / DSM 5975 / JCM 20966 / LMG 6465 / NBRC 14845 / NCIMB 13405 / ORS 571</strain>
    </source>
</reference>
<evidence type="ECO:0000259" key="4">
    <source>
        <dbReference type="Pfam" id="PF00669"/>
    </source>
</evidence>
<dbReference type="InterPro" id="IPR001492">
    <property type="entry name" value="Flagellin"/>
</dbReference>
<dbReference type="RefSeq" id="WP_012169180.1">
    <property type="nucleotide sequence ID" value="NC_009937.1"/>
</dbReference>
<feature type="domain" description="Flagellin C-terminal" evidence="5">
    <location>
        <begin position="275"/>
        <end position="351"/>
    </location>
</feature>
<reference evidence="6 7" key="1">
    <citation type="journal article" date="2007" name="Appl. Environ. Microbiol.">
        <title>Rhizobial factors required for stem nodule maturation and maintenance in Sesbania rostrata-Azorhizobium caulinodans ORS571 symbiosis.</title>
        <authorList>
            <person name="Suzuki S."/>
            <person name="Aono T."/>
            <person name="Lee KB."/>
            <person name="Suzuki T."/>
            <person name="Liu CT."/>
            <person name="Miwa H."/>
            <person name="Wakao S."/>
            <person name="Iki T."/>
            <person name="Oyaizu H."/>
        </authorList>
    </citation>
    <scope>NUCLEOTIDE SEQUENCE [LARGE SCALE GENOMIC DNA]</scope>
    <source>
        <strain evidence="7">ATCC 43989 / DSM 5975 / JCM 20966 / LMG 6465 / NBRC 14845 / NCIMB 13405 / ORS 571</strain>
    </source>
</reference>
<proteinExistence type="inferred from homology"/>
<dbReference type="SUPFAM" id="SSF64518">
    <property type="entry name" value="Phase 1 flagellin"/>
    <property type="match status" value="1"/>
</dbReference>
<accession>A8IPL9</accession>
<comment type="subcellular location">
    <subcellularLocation>
        <location evidence="3">Secreted</location>
    </subcellularLocation>
    <subcellularLocation>
        <location evidence="3">Bacterial flagellum</location>
    </subcellularLocation>
</comment>
<organism evidence="6 7">
    <name type="scientific">Azorhizobium caulinodans (strain ATCC 43989 / DSM 5975 / JCM 20966 / LMG 6465 / NBRC 14845 / NCIMB 13405 / ORS 571)</name>
    <dbReference type="NCBI Taxonomy" id="438753"/>
    <lineage>
        <taxon>Bacteria</taxon>
        <taxon>Pseudomonadati</taxon>
        <taxon>Pseudomonadota</taxon>
        <taxon>Alphaproteobacteria</taxon>
        <taxon>Hyphomicrobiales</taxon>
        <taxon>Xanthobacteraceae</taxon>
        <taxon>Azorhizobium</taxon>
    </lineage>
</organism>
<dbReference type="PANTHER" id="PTHR42792">
    <property type="entry name" value="FLAGELLIN"/>
    <property type="match status" value="1"/>
</dbReference>
<dbReference type="KEGG" id="azc:AZC_0649"/>
<reference evidence="6 7" key="4">
    <citation type="journal article" date="2009" name="Appl. Environ. Microbiol.">
        <title>Comparative genome-wide transcriptional profiling of Azorhizobium caulinodans ORS571 grown under free-living and symbiotic conditions.</title>
        <authorList>
            <person name="Tsukada S."/>
            <person name="Aono T."/>
            <person name="Akiba N."/>
            <person name="Lee KB."/>
            <person name="Liu CT."/>
            <person name="Toyazaki H."/>
            <person name="Oyaizu H."/>
        </authorList>
    </citation>
    <scope>NUCLEOTIDE SEQUENCE [LARGE SCALE GENOMIC DNA]</scope>
    <source>
        <strain evidence="7">ATCC 43989 / DSM 5975 / JCM 20966 / LMG 6465 / NBRC 14845 / NCIMB 13405 / ORS 571</strain>
    </source>
</reference>